<keyword evidence="1" id="KW-0732">Signal</keyword>
<dbReference type="PANTHER" id="PTHR26391">
    <property type="entry name" value="INACTIVE TYROSINE-PROTEIN KINASE 7"/>
    <property type="match status" value="1"/>
</dbReference>
<evidence type="ECO:0000313" key="2">
    <source>
        <dbReference type="EMBL" id="KAK3729679.1"/>
    </source>
</evidence>
<organism evidence="2 3">
    <name type="scientific">Elysia crispata</name>
    <name type="common">lettuce slug</name>
    <dbReference type="NCBI Taxonomy" id="231223"/>
    <lineage>
        <taxon>Eukaryota</taxon>
        <taxon>Metazoa</taxon>
        <taxon>Spiralia</taxon>
        <taxon>Lophotrochozoa</taxon>
        <taxon>Mollusca</taxon>
        <taxon>Gastropoda</taxon>
        <taxon>Heterobranchia</taxon>
        <taxon>Euthyneura</taxon>
        <taxon>Panpulmonata</taxon>
        <taxon>Sacoglossa</taxon>
        <taxon>Placobranchoidea</taxon>
        <taxon>Plakobranchidae</taxon>
        <taxon>Elysia</taxon>
    </lineage>
</organism>
<dbReference type="AlphaFoldDB" id="A0AAE0Y1P5"/>
<sequence length="210" mass="23179">MVTVLGAYIFLLAAASHGQSKPQCSVGWYGPSCQYQCHCARSAPCHKHDGSCRSGCEKGWFGPACQYESIGYKNVGEFTLDWLMDQNDKTCEKESEPPVYLALNASIPLKWTRIVVSTPALLRDIKFYHYIRNKGDSVECSGPKVNISDTVQDIFCPTVDNVTKVTVDIDGNAAKGLCSLYLSAGEGGLVKWDSNLLPTWINPFYSCFLQ</sequence>
<feature type="chain" id="PRO_5042234153" evidence="1">
    <location>
        <begin position="19"/>
        <end position="210"/>
    </location>
</feature>
<dbReference type="PANTHER" id="PTHR26391:SF18">
    <property type="entry name" value="PROTEIN KINASE RECEPTOR TIE-1, PUTATIVE-RELATED"/>
    <property type="match status" value="1"/>
</dbReference>
<feature type="signal peptide" evidence="1">
    <location>
        <begin position="1"/>
        <end position="18"/>
    </location>
</feature>
<name>A0AAE0Y1P5_9GAST</name>
<keyword evidence="3" id="KW-1185">Reference proteome</keyword>
<dbReference type="Proteomes" id="UP001283361">
    <property type="component" value="Unassembled WGS sequence"/>
</dbReference>
<proteinExistence type="predicted"/>
<accession>A0AAE0Y1P5</accession>
<comment type="caution">
    <text evidence="2">The sequence shown here is derived from an EMBL/GenBank/DDBJ whole genome shotgun (WGS) entry which is preliminary data.</text>
</comment>
<dbReference type="Gene3D" id="2.170.300.10">
    <property type="entry name" value="Tie2 ligand-binding domain superfamily"/>
    <property type="match status" value="1"/>
</dbReference>
<gene>
    <name evidence="2" type="ORF">RRG08_051782</name>
</gene>
<dbReference type="EMBL" id="JAWDGP010007125">
    <property type="protein sequence ID" value="KAK3729679.1"/>
    <property type="molecule type" value="Genomic_DNA"/>
</dbReference>
<reference evidence="2" key="1">
    <citation type="journal article" date="2023" name="G3 (Bethesda)">
        <title>A reference genome for the long-term kleptoplast-retaining sea slug Elysia crispata morphotype clarki.</title>
        <authorList>
            <person name="Eastman K.E."/>
            <person name="Pendleton A.L."/>
            <person name="Shaikh M.A."/>
            <person name="Suttiyut T."/>
            <person name="Ogas R."/>
            <person name="Tomko P."/>
            <person name="Gavelis G."/>
            <person name="Widhalm J.R."/>
            <person name="Wisecaver J.H."/>
        </authorList>
    </citation>
    <scope>NUCLEOTIDE SEQUENCE</scope>
    <source>
        <strain evidence="2">ECLA1</strain>
    </source>
</reference>
<protein>
    <submittedName>
        <fullName evidence="2">Uncharacterized protein</fullName>
    </submittedName>
</protein>
<evidence type="ECO:0000313" key="3">
    <source>
        <dbReference type="Proteomes" id="UP001283361"/>
    </source>
</evidence>
<evidence type="ECO:0000256" key="1">
    <source>
        <dbReference type="SAM" id="SignalP"/>
    </source>
</evidence>